<evidence type="ECO:0000313" key="5">
    <source>
        <dbReference type="Proteomes" id="UP001529491"/>
    </source>
</evidence>
<evidence type="ECO:0000256" key="1">
    <source>
        <dbReference type="ARBA" id="ARBA00023125"/>
    </source>
</evidence>
<dbReference type="InterPro" id="IPR039536">
    <property type="entry name" value="TetR_C_Proteobacteria"/>
</dbReference>
<feature type="domain" description="HTH tetR-type" evidence="3">
    <location>
        <begin position="10"/>
        <end position="70"/>
    </location>
</feature>
<accession>A0ABZ0K362</accession>
<protein>
    <submittedName>
        <fullName evidence="4">TetR/AcrR family transcriptional regulator</fullName>
    </submittedName>
</protein>
<dbReference type="PANTHER" id="PTHR30055:SF146">
    <property type="entry name" value="HTH-TYPE TRANSCRIPTIONAL DUAL REGULATOR CECR"/>
    <property type="match status" value="1"/>
</dbReference>
<dbReference type="EMBL" id="CP136522">
    <property type="protein sequence ID" value="WOT06962.1"/>
    <property type="molecule type" value="Genomic_DNA"/>
</dbReference>
<sequence>MNVAVMSRSEQKKQQILLAAKELFCGQGFANTSMDEVAKLAGVSKQTVYSHYGCKDDLFVASIESKCLINGVNQEMLSDPAIPEDNLTKFAQHFADVVVSSEAITVFKACVAQADTHPEISHLFYSAGPENMLRILTDYLKSVALIGRYQFDNPQHCAVRFCLMIFGEMRMKLELGLDVADLIDDRTEYINGSVNMFLNAYRVRSGS</sequence>
<dbReference type="InterPro" id="IPR009057">
    <property type="entry name" value="Homeodomain-like_sf"/>
</dbReference>
<evidence type="ECO:0000313" key="4">
    <source>
        <dbReference type="EMBL" id="WOT06962.1"/>
    </source>
</evidence>
<dbReference type="Gene3D" id="1.10.10.60">
    <property type="entry name" value="Homeodomain-like"/>
    <property type="match status" value="1"/>
</dbReference>
<dbReference type="Pfam" id="PF14246">
    <property type="entry name" value="TetR_C_7"/>
    <property type="match status" value="1"/>
</dbReference>
<dbReference type="Proteomes" id="UP001529491">
    <property type="component" value="Chromosome"/>
</dbReference>
<dbReference type="PROSITE" id="PS50977">
    <property type="entry name" value="HTH_TETR_2"/>
    <property type="match status" value="1"/>
</dbReference>
<dbReference type="Gene3D" id="1.10.357.10">
    <property type="entry name" value="Tetracycline Repressor, domain 2"/>
    <property type="match status" value="1"/>
</dbReference>
<dbReference type="PRINTS" id="PR00455">
    <property type="entry name" value="HTHTETR"/>
</dbReference>
<keyword evidence="5" id="KW-1185">Reference proteome</keyword>
<proteinExistence type="predicted"/>
<reference evidence="4 5" key="1">
    <citation type="submission" date="2023-10" db="EMBL/GenBank/DDBJ databases">
        <title>Complete genome sequence of Shewanella sp. DAU334.</title>
        <authorList>
            <person name="Lee Y.-S."/>
            <person name="Jeong H.-R."/>
            <person name="Hwang E.-J."/>
            <person name="Choi Y.-L."/>
            <person name="Kim G.-D."/>
        </authorList>
    </citation>
    <scope>NUCLEOTIDE SEQUENCE [LARGE SCALE GENOMIC DNA]</scope>
    <source>
        <strain evidence="4 5">DAU334</strain>
    </source>
</reference>
<name>A0ABZ0K362_9GAMM</name>
<organism evidence="4 5">
    <name type="scientific">Shewanella youngdeokensis</name>
    <dbReference type="NCBI Taxonomy" id="2999068"/>
    <lineage>
        <taxon>Bacteria</taxon>
        <taxon>Pseudomonadati</taxon>
        <taxon>Pseudomonadota</taxon>
        <taxon>Gammaproteobacteria</taxon>
        <taxon>Alteromonadales</taxon>
        <taxon>Shewanellaceae</taxon>
        <taxon>Shewanella</taxon>
    </lineage>
</organism>
<dbReference type="RefSeq" id="WP_310472925.1">
    <property type="nucleotide sequence ID" value="NZ_CP136522.1"/>
</dbReference>
<dbReference type="SUPFAM" id="SSF46689">
    <property type="entry name" value="Homeodomain-like"/>
    <property type="match status" value="1"/>
</dbReference>
<dbReference type="PANTHER" id="PTHR30055">
    <property type="entry name" value="HTH-TYPE TRANSCRIPTIONAL REGULATOR RUTR"/>
    <property type="match status" value="1"/>
</dbReference>
<evidence type="ECO:0000256" key="2">
    <source>
        <dbReference type="PROSITE-ProRule" id="PRU00335"/>
    </source>
</evidence>
<feature type="DNA-binding region" description="H-T-H motif" evidence="2">
    <location>
        <begin position="33"/>
        <end position="52"/>
    </location>
</feature>
<gene>
    <name evidence="4" type="ORF">RGE70_05245</name>
</gene>
<dbReference type="InterPro" id="IPR001647">
    <property type="entry name" value="HTH_TetR"/>
</dbReference>
<evidence type="ECO:0000259" key="3">
    <source>
        <dbReference type="PROSITE" id="PS50977"/>
    </source>
</evidence>
<keyword evidence="1 2" id="KW-0238">DNA-binding</keyword>
<dbReference type="InterPro" id="IPR050109">
    <property type="entry name" value="HTH-type_TetR-like_transc_reg"/>
</dbReference>
<dbReference type="Pfam" id="PF00440">
    <property type="entry name" value="TetR_N"/>
    <property type="match status" value="1"/>
</dbReference>